<keyword evidence="1" id="KW-1133">Transmembrane helix</keyword>
<comment type="caution">
    <text evidence="2">The sequence shown here is derived from an EMBL/GenBank/DDBJ whole genome shotgun (WGS) entry which is preliminary data.</text>
</comment>
<keyword evidence="1" id="KW-0812">Transmembrane</keyword>
<evidence type="ECO:0000313" key="2">
    <source>
        <dbReference type="EMBL" id="OYO20987.1"/>
    </source>
</evidence>
<evidence type="ECO:0000256" key="1">
    <source>
        <dbReference type="SAM" id="Phobius"/>
    </source>
</evidence>
<evidence type="ECO:0008006" key="4">
    <source>
        <dbReference type="Google" id="ProtNLM"/>
    </source>
</evidence>
<keyword evidence="1" id="KW-0472">Membrane</keyword>
<accession>A0A255GZB6</accession>
<gene>
    <name evidence="2" type="ORF">CGZ93_12330</name>
</gene>
<name>A0A255GZB6_9ACTN</name>
<keyword evidence="3" id="KW-1185">Reference proteome</keyword>
<dbReference type="AlphaFoldDB" id="A0A255GZB6"/>
<dbReference type="EMBL" id="NMVQ01000023">
    <property type="protein sequence ID" value="OYO20987.1"/>
    <property type="molecule type" value="Genomic_DNA"/>
</dbReference>
<feature type="transmembrane region" description="Helical" evidence="1">
    <location>
        <begin position="20"/>
        <end position="40"/>
    </location>
</feature>
<dbReference type="Proteomes" id="UP000216311">
    <property type="component" value="Unassembled WGS sequence"/>
</dbReference>
<feature type="transmembrane region" description="Helical" evidence="1">
    <location>
        <begin position="60"/>
        <end position="79"/>
    </location>
</feature>
<evidence type="ECO:0000313" key="3">
    <source>
        <dbReference type="Proteomes" id="UP000216311"/>
    </source>
</evidence>
<proteinExistence type="predicted"/>
<feature type="transmembrane region" description="Helical" evidence="1">
    <location>
        <begin position="91"/>
        <end position="113"/>
    </location>
</feature>
<sequence>MTEPPNTLLRDRLIVTGSAVVWLVGTLLGLGLVGGSSVSAQGNGLFSDHATLIAPHGPAFSIWSAIYLGLAGYVLWQWLPGTARQPWAGRTRIPAAATLALNGVWLLVVQAQWVGAACW</sequence>
<reference evidence="2 3" key="1">
    <citation type="submission" date="2017-07" db="EMBL/GenBank/DDBJ databases">
        <title>Draft whole genome sequences of clinical Proprionibacteriaceae strains.</title>
        <authorList>
            <person name="Bernier A.-M."/>
            <person name="Bernard K."/>
            <person name="Domingo M.-C."/>
        </authorList>
    </citation>
    <scope>NUCLEOTIDE SEQUENCE [LARGE SCALE GENOMIC DNA]</scope>
    <source>
        <strain evidence="2 3">NML 130396</strain>
    </source>
</reference>
<protein>
    <recommendedName>
        <fullName evidence="4">Tryptophan-rich sensory protein</fullName>
    </recommendedName>
</protein>
<dbReference type="RefSeq" id="WP_094364447.1">
    <property type="nucleotide sequence ID" value="NZ_NMVQ01000023.1"/>
</dbReference>
<dbReference type="OrthoDB" id="5189031at2"/>
<organism evidence="2 3">
    <name type="scientific">Enemella dayhoffiae</name>
    <dbReference type="NCBI Taxonomy" id="2016507"/>
    <lineage>
        <taxon>Bacteria</taxon>
        <taxon>Bacillati</taxon>
        <taxon>Actinomycetota</taxon>
        <taxon>Actinomycetes</taxon>
        <taxon>Propionibacteriales</taxon>
        <taxon>Propionibacteriaceae</taxon>
        <taxon>Enemella</taxon>
    </lineage>
</organism>